<feature type="chain" id="PRO_5036781713" evidence="3">
    <location>
        <begin position="25"/>
        <end position="591"/>
    </location>
</feature>
<dbReference type="Gene3D" id="2.40.160.50">
    <property type="entry name" value="membrane protein fhac: a member of the omp85/tpsb transporter family"/>
    <property type="match status" value="1"/>
</dbReference>
<accession>A0A931E6I4</accession>
<dbReference type="Pfam" id="PF01103">
    <property type="entry name" value="Omp85"/>
    <property type="match status" value="1"/>
</dbReference>
<reference evidence="5" key="1">
    <citation type="submission" date="2020-11" db="EMBL/GenBank/DDBJ databases">
        <title>Bacterial whole genome sequence for Panacibacter sp. DH6.</title>
        <authorList>
            <person name="Le V."/>
            <person name="Ko S."/>
            <person name="Ahn C.-Y."/>
            <person name="Oh H.-M."/>
        </authorList>
    </citation>
    <scope>NUCLEOTIDE SEQUENCE</scope>
    <source>
        <strain evidence="5">DH6</strain>
    </source>
</reference>
<keyword evidence="3" id="KW-0732">Signal</keyword>
<gene>
    <name evidence="5" type="ORF">I5907_06965</name>
</gene>
<dbReference type="InterPro" id="IPR000184">
    <property type="entry name" value="Bac_surfAg_D15"/>
</dbReference>
<dbReference type="EMBL" id="JADWYR010000001">
    <property type="protein sequence ID" value="MBG9375968.1"/>
    <property type="molecule type" value="Genomic_DNA"/>
</dbReference>
<evidence type="ECO:0000259" key="4">
    <source>
        <dbReference type="Pfam" id="PF01103"/>
    </source>
</evidence>
<protein>
    <submittedName>
        <fullName evidence="5">BamA/TamA family outer membrane protein</fullName>
    </submittedName>
</protein>
<evidence type="ECO:0000313" key="5">
    <source>
        <dbReference type="EMBL" id="MBG9375968.1"/>
    </source>
</evidence>
<keyword evidence="2" id="KW-0472">Membrane</keyword>
<name>A0A931E6I4_9BACT</name>
<evidence type="ECO:0000256" key="1">
    <source>
        <dbReference type="ARBA" id="ARBA00004370"/>
    </source>
</evidence>
<keyword evidence="6" id="KW-1185">Reference proteome</keyword>
<dbReference type="RefSeq" id="WP_196989992.1">
    <property type="nucleotide sequence ID" value="NZ_JADWYR010000001.1"/>
</dbReference>
<dbReference type="Gene3D" id="3.10.20.310">
    <property type="entry name" value="membrane protein fhac"/>
    <property type="match status" value="1"/>
</dbReference>
<comment type="caution">
    <text evidence="5">The sequence shown here is derived from an EMBL/GenBank/DDBJ whole genome shotgun (WGS) entry which is preliminary data.</text>
</comment>
<sequence>MAKLLQYFVCLFLIICCWCSSSTAQVPCSLVVKYADAAPPVQLTNNFPSKSACIGYVQQLPALLAAKGYISASVDEIKEDSSAVFITLFTGKKYVWEQLVIQEQDWSVLDQLGYNRNAFNNKPFDQQKVETVYEKLLNYYAENGYPFAAVALDSISLNDEKITARLIVNKGTRYIIDTVIINGTARVDKSYLMAYTGVREKDMYNQQLINNIDLRMAELPFLSQTAPNKITMLNTGAQLDFYLQNRKSNQVNVLIGFLPANPQVGGKLLVTGEANLNLKNPFGNGETIGINWQQLQAKSPRLNLLFNRPYLFHSPLGVNVSFELYKRDSFFLNIHGTVGAQYNISNRKSVTVALQLYKTNLLTADTVTVKATRRLPDMADLTSTTLSFQYDYNNTNYRFNPRSGNEVQFNVGFGARHIRQNNAILSIKDPSFNYASLYDTVKQNTYVLRTYLNAAHYFPVAKQATFKTALQAGWLQSPNYFQNELFQIGGFKKLRGFDEESIYTNRFLIATLEYRYLLARNSWLFAFTDIGGAAYKSINTSYSHSYFGFGGGIAFETNTGIFNISWALGKRNDLNLDLRQSKIHIGFVSLF</sequence>
<evidence type="ECO:0000256" key="2">
    <source>
        <dbReference type="ARBA" id="ARBA00023136"/>
    </source>
</evidence>
<dbReference type="GO" id="GO:0019867">
    <property type="term" value="C:outer membrane"/>
    <property type="evidence" value="ECO:0007669"/>
    <property type="project" value="InterPro"/>
</dbReference>
<feature type="domain" description="Bacterial surface antigen (D15)" evidence="4">
    <location>
        <begin position="280"/>
        <end position="570"/>
    </location>
</feature>
<proteinExistence type="predicted"/>
<comment type="subcellular location">
    <subcellularLocation>
        <location evidence="1">Membrane</location>
    </subcellularLocation>
</comment>
<dbReference type="Proteomes" id="UP000628448">
    <property type="component" value="Unassembled WGS sequence"/>
</dbReference>
<evidence type="ECO:0000313" key="6">
    <source>
        <dbReference type="Proteomes" id="UP000628448"/>
    </source>
</evidence>
<evidence type="ECO:0000256" key="3">
    <source>
        <dbReference type="SAM" id="SignalP"/>
    </source>
</evidence>
<dbReference type="AlphaFoldDB" id="A0A931E6I4"/>
<organism evidence="5 6">
    <name type="scientific">Panacibacter microcysteis</name>
    <dbReference type="NCBI Taxonomy" id="2793269"/>
    <lineage>
        <taxon>Bacteria</taxon>
        <taxon>Pseudomonadati</taxon>
        <taxon>Bacteroidota</taxon>
        <taxon>Chitinophagia</taxon>
        <taxon>Chitinophagales</taxon>
        <taxon>Chitinophagaceae</taxon>
        <taxon>Panacibacter</taxon>
    </lineage>
</organism>
<feature type="signal peptide" evidence="3">
    <location>
        <begin position="1"/>
        <end position="24"/>
    </location>
</feature>